<accession>A0A699ZGV6</accession>
<feature type="domain" description="Reverse transcriptase Ty1/copia-type" evidence="2">
    <location>
        <begin position="241"/>
        <end position="322"/>
    </location>
</feature>
<feature type="compositionally biased region" description="Low complexity" evidence="1">
    <location>
        <begin position="24"/>
        <end position="80"/>
    </location>
</feature>
<evidence type="ECO:0000256" key="1">
    <source>
        <dbReference type="SAM" id="MobiDB-lite"/>
    </source>
</evidence>
<comment type="caution">
    <text evidence="3">The sequence shown here is derived from an EMBL/GenBank/DDBJ whole genome shotgun (WGS) entry which is preliminary data.</text>
</comment>
<feature type="non-terminal residue" evidence="3">
    <location>
        <position position="437"/>
    </location>
</feature>
<name>A0A699ZGV6_HAELA</name>
<keyword evidence="4" id="KW-1185">Reference proteome</keyword>
<reference evidence="3 4" key="1">
    <citation type="submission" date="2020-02" db="EMBL/GenBank/DDBJ databases">
        <title>Draft genome sequence of Haematococcus lacustris strain NIES-144.</title>
        <authorList>
            <person name="Morimoto D."/>
            <person name="Nakagawa S."/>
            <person name="Yoshida T."/>
            <person name="Sawayama S."/>
        </authorList>
    </citation>
    <scope>NUCLEOTIDE SEQUENCE [LARGE SCALE GENOMIC DNA]</scope>
    <source>
        <strain evidence="3 4">NIES-144</strain>
    </source>
</reference>
<dbReference type="InterPro" id="IPR013103">
    <property type="entry name" value="RVT_2"/>
</dbReference>
<dbReference type="AlphaFoldDB" id="A0A699ZGV6"/>
<gene>
    <name evidence="3" type="ORF">HaLaN_19347</name>
</gene>
<sequence length="437" mass="46099">MWHQQQLELISKLPRPGIGRFSLPTASAAARPAAPATASATARPATPATASATARPAATASAAARPAAPATASATARPAAPAATSTAARLAAPVTAPIAARPAAAPTVHPSEPMPATPDSRPTSPEAPGAPLPRRNPPRDRRLPLKLRQHDLFAMTVSDSPINDTPTVAEALAGPMADLWIEAMNAELASLHANQTWCLEECPANARVLPTKWVLKVKRDAAGNIEKLKARLVAKGFYQQSVYVDDCLLCTQQGDTAGLAYVKKQLSSAFKLKDLGEARWFLGMQLTRDRAEGTIKLDQHKFIQELVTAHSKSAAHSKPLPMAPAVKLVREGDALDTTLHHYSALVGSLLYLTCCTRPDIAFAVGALARHMSAPTKQHGLAACSVLCYLKGTADQGLLFGGVSGLQGYTDADYAGDKDTAMSTTVVRCACQTSEWEC</sequence>
<evidence type="ECO:0000313" key="4">
    <source>
        <dbReference type="Proteomes" id="UP000485058"/>
    </source>
</evidence>
<evidence type="ECO:0000313" key="3">
    <source>
        <dbReference type="EMBL" id="GFH21957.1"/>
    </source>
</evidence>
<dbReference type="PANTHER" id="PTHR11439">
    <property type="entry name" value="GAG-POL-RELATED RETROTRANSPOSON"/>
    <property type="match status" value="1"/>
</dbReference>
<evidence type="ECO:0000259" key="2">
    <source>
        <dbReference type="Pfam" id="PF07727"/>
    </source>
</evidence>
<dbReference type="PANTHER" id="PTHR11439:SF483">
    <property type="entry name" value="PEPTIDE SYNTHASE GLIP-LIKE, PUTATIVE (AFU_ORTHOLOGUE AFUA_3G12920)-RELATED"/>
    <property type="match status" value="1"/>
</dbReference>
<proteinExistence type="predicted"/>
<protein>
    <submittedName>
        <fullName evidence="3">Gag-Pol poly</fullName>
    </submittedName>
</protein>
<organism evidence="3 4">
    <name type="scientific">Haematococcus lacustris</name>
    <name type="common">Green alga</name>
    <name type="synonym">Haematococcus pluvialis</name>
    <dbReference type="NCBI Taxonomy" id="44745"/>
    <lineage>
        <taxon>Eukaryota</taxon>
        <taxon>Viridiplantae</taxon>
        <taxon>Chlorophyta</taxon>
        <taxon>core chlorophytes</taxon>
        <taxon>Chlorophyceae</taxon>
        <taxon>CS clade</taxon>
        <taxon>Chlamydomonadales</taxon>
        <taxon>Haematococcaceae</taxon>
        <taxon>Haematococcus</taxon>
    </lineage>
</organism>
<dbReference type="Pfam" id="PF07727">
    <property type="entry name" value="RVT_2"/>
    <property type="match status" value="1"/>
</dbReference>
<feature type="non-terminal residue" evidence="3">
    <location>
        <position position="1"/>
    </location>
</feature>
<feature type="region of interest" description="Disordered" evidence="1">
    <location>
        <begin position="102"/>
        <end position="141"/>
    </location>
</feature>
<feature type="region of interest" description="Disordered" evidence="1">
    <location>
        <begin position="12"/>
        <end position="80"/>
    </location>
</feature>
<dbReference type="EMBL" id="BLLF01001939">
    <property type="protein sequence ID" value="GFH21957.1"/>
    <property type="molecule type" value="Genomic_DNA"/>
</dbReference>
<dbReference type="Proteomes" id="UP000485058">
    <property type="component" value="Unassembled WGS sequence"/>
</dbReference>